<dbReference type="EMBL" id="LT853704">
    <property type="protein sequence ID" value="SMQ55995.1"/>
    <property type="molecule type" value="Genomic_DNA"/>
</dbReference>
<gene>
    <name evidence="2" type="ORF">ZT3D7_G11150</name>
</gene>
<reference evidence="2 3" key="1">
    <citation type="submission" date="2016-06" db="EMBL/GenBank/DDBJ databases">
        <authorList>
            <person name="Kjaerup R.B."/>
            <person name="Dalgaard T.S."/>
            <person name="Juul-Madsen H.R."/>
        </authorList>
    </citation>
    <scope>NUCLEOTIDE SEQUENCE [LARGE SCALE GENOMIC DNA]</scope>
</reference>
<dbReference type="Proteomes" id="UP000215127">
    <property type="component" value="Chromosome 13"/>
</dbReference>
<feature type="transmembrane region" description="Helical" evidence="1">
    <location>
        <begin position="87"/>
        <end position="111"/>
    </location>
</feature>
<name>A0A1X7S8P0_ZYMT9</name>
<protein>
    <submittedName>
        <fullName evidence="2">Uncharacterized protein</fullName>
    </submittedName>
</protein>
<feature type="transmembrane region" description="Helical" evidence="1">
    <location>
        <begin position="32"/>
        <end position="51"/>
    </location>
</feature>
<organism evidence="2 3">
    <name type="scientific">Zymoseptoria tritici (strain ST99CH_3D7)</name>
    <dbReference type="NCBI Taxonomy" id="1276538"/>
    <lineage>
        <taxon>Eukaryota</taxon>
        <taxon>Fungi</taxon>
        <taxon>Dikarya</taxon>
        <taxon>Ascomycota</taxon>
        <taxon>Pezizomycotina</taxon>
        <taxon>Dothideomycetes</taxon>
        <taxon>Dothideomycetidae</taxon>
        <taxon>Mycosphaerellales</taxon>
        <taxon>Mycosphaerellaceae</taxon>
        <taxon>Zymoseptoria</taxon>
    </lineage>
</organism>
<keyword evidence="1" id="KW-0812">Transmembrane</keyword>
<feature type="transmembrane region" description="Helical" evidence="1">
    <location>
        <begin position="506"/>
        <end position="526"/>
    </location>
</feature>
<accession>A0A1X7S8P0</accession>
<keyword evidence="1" id="KW-0472">Membrane</keyword>
<proteinExistence type="predicted"/>
<evidence type="ECO:0000313" key="2">
    <source>
        <dbReference type="EMBL" id="SMQ55995.1"/>
    </source>
</evidence>
<dbReference type="AlphaFoldDB" id="A0A1X7S8P0"/>
<keyword evidence="1" id="KW-1133">Transmembrane helix</keyword>
<evidence type="ECO:0000256" key="1">
    <source>
        <dbReference type="SAM" id="Phobius"/>
    </source>
</evidence>
<evidence type="ECO:0000313" key="3">
    <source>
        <dbReference type="Proteomes" id="UP000215127"/>
    </source>
</evidence>
<sequence length="577" mass="64289">MDISLPVSTWTRWTDYAQATSRSPIVTFDDKWYTAIIISIGVLFGLALPAIQRLLAHIIAAIGFEISKRWLTPAAIPDHFLDKGPKYLSTFAVVVGIAYTIATTFATNLAAGEAALSSSKICGAFGLRDDANTAAQDADALLQGEKESKAGQYARECYGRQSSASPNQCSSFRQPYIKTAHVDQEQRCPFVNETYCAGNGFSAVRFSTGSVDAKDIGINAGHTLSFNRTSICVPLDINAGFAKDLGGGSEIGKWGYELGSVGSEQYSPSEYTFQQYGDPFSFDVRSYTMSTYVHTYSKSRIQNYWQPIEALNVREDLKSKADRYSIMIMFVKSCRIFYKKSSEDPIFPARRLYPGSDLWFNDDSRARPLVCIDWVEICKRKGQCVPTYDETLDGDSDAFVFTRMALNKSSAYYAMVSRGAMGLDAQYRIKDDTSLPLTSQHPQWVEESRNILQSSLSRVKFDAMDIARGAGYDGNKLYTRKTPPKFDGQICNLFTFRLPKGYHNMAVIPLILLQFLVPAVLTGLGLQTKVMFSEERQQSPRFKDTNLLFVERIPGMIVRLLQRTPSAGVLAQDEDDA</sequence>
<keyword evidence="3" id="KW-1185">Reference proteome</keyword>